<dbReference type="InterPro" id="IPR009993">
    <property type="entry name" value="WecF"/>
</dbReference>
<gene>
    <name evidence="6" type="ORF">F7Q91_01560</name>
</gene>
<evidence type="ECO:0000256" key="5">
    <source>
        <dbReference type="ARBA" id="ARBA00023136"/>
    </source>
</evidence>
<dbReference type="Pfam" id="PF07429">
    <property type="entry name" value="Glyco_transf_56"/>
    <property type="match status" value="1"/>
</dbReference>
<organism evidence="6 7">
    <name type="scientific">Vibrio chagasii</name>
    <dbReference type="NCBI Taxonomy" id="170679"/>
    <lineage>
        <taxon>Bacteria</taxon>
        <taxon>Pseudomonadati</taxon>
        <taxon>Pseudomonadota</taxon>
        <taxon>Gammaproteobacteria</taxon>
        <taxon>Vibrionales</taxon>
        <taxon>Vibrionaceae</taxon>
        <taxon>Vibrio</taxon>
    </lineage>
</organism>
<proteinExistence type="predicted"/>
<evidence type="ECO:0000313" key="7">
    <source>
        <dbReference type="Proteomes" id="UP000423756"/>
    </source>
</evidence>
<dbReference type="EMBL" id="VZPX01000002">
    <property type="protein sequence ID" value="KAB0483015.1"/>
    <property type="molecule type" value="Genomic_DNA"/>
</dbReference>
<evidence type="ECO:0000256" key="4">
    <source>
        <dbReference type="ARBA" id="ARBA00022679"/>
    </source>
</evidence>
<protein>
    <recommendedName>
        <fullName evidence="8">4-alpha-L-fucosyltransferase</fullName>
    </recommendedName>
</protein>
<dbReference type="AlphaFoldDB" id="A0A7V7TID6"/>
<dbReference type="GO" id="GO:0009246">
    <property type="term" value="P:enterobacterial common antigen biosynthetic process"/>
    <property type="evidence" value="ECO:0007669"/>
    <property type="project" value="InterPro"/>
</dbReference>
<comment type="caution">
    <text evidence="6">The sequence shown here is derived from an EMBL/GenBank/DDBJ whole genome shotgun (WGS) entry which is preliminary data.</text>
</comment>
<keyword evidence="2" id="KW-0997">Cell inner membrane</keyword>
<dbReference type="GeneID" id="77340052"/>
<keyword evidence="1" id="KW-1003">Cell membrane</keyword>
<keyword evidence="3" id="KW-0328">Glycosyltransferase</keyword>
<dbReference type="RefSeq" id="WP_137406299.1">
    <property type="nucleotide sequence ID" value="NZ_AP025465.1"/>
</dbReference>
<evidence type="ECO:0000256" key="2">
    <source>
        <dbReference type="ARBA" id="ARBA00022519"/>
    </source>
</evidence>
<sequence length="346" mass="40568">MLILNVMMVNKFSIPFIRFVENEIDNQKVKYFCYGNIPPKDILSLSNSFYSKSILFRYISMLYFMCKSERIVLHGLIDFKVVLLLFFNPFLLKKCYWLMMGVDLYSYKLDKSKKLYKLKEFFRSKVIRNIGFLVTSVDGDYELAKKWYKTIGKRLDMYTFPNSVYTPLSTKDTSTKDTSTKKKKKVLIGNSADPTNNHMEILSSLKDFDIEGIEFYIPLSYGDKSYAKYIEKEAKLILGDNVIILTDFLDINEYNLILSEIDIAIFNHKRQQALSVIRTLLGNGAKVYMRRDVTSFDMFSKLGVKVFDFSDFNLNKDFYERESNKDIITSFYSPTKLKLNLEELFS</sequence>
<accession>A0A7V7TID6</accession>
<keyword evidence="4" id="KW-0808">Transferase</keyword>
<evidence type="ECO:0008006" key="8">
    <source>
        <dbReference type="Google" id="ProtNLM"/>
    </source>
</evidence>
<evidence type="ECO:0000256" key="3">
    <source>
        <dbReference type="ARBA" id="ARBA00022676"/>
    </source>
</evidence>
<keyword evidence="5" id="KW-0472">Membrane</keyword>
<name>A0A7V7TID6_9VIBR</name>
<reference evidence="6 7" key="1">
    <citation type="submission" date="2019-09" db="EMBL/GenBank/DDBJ databases">
        <title>Draft genome sequences of 48 bacterial type strains from the CCUG.</title>
        <authorList>
            <person name="Tunovic T."/>
            <person name="Pineiro-Iglesias B."/>
            <person name="Unosson C."/>
            <person name="Inganas E."/>
            <person name="Ohlen M."/>
            <person name="Cardew S."/>
            <person name="Jensie-Markopoulos S."/>
            <person name="Salva-Serra F."/>
            <person name="Jaen-Luchoro D."/>
            <person name="Karlsson R."/>
            <person name="Svensson-Stadler L."/>
            <person name="Chun J."/>
            <person name="Moore E."/>
        </authorList>
    </citation>
    <scope>NUCLEOTIDE SEQUENCE [LARGE SCALE GENOMIC DNA]</scope>
    <source>
        <strain evidence="6 7">CCUG 48643</strain>
    </source>
</reference>
<evidence type="ECO:0000256" key="1">
    <source>
        <dbReference type="ARBA" id="ARBA00022475"/>
    </source>
</evidence>
<evidence type="ECO:0000313" key="6">
    <source>
        <dbReference type="EMBL" id="KAB0483015.1"/>
    </source>
</evidence>
<dbReference type="GO" id="GO:0008417">
    <property type="term" value="F:fucosyltransferase activity"/>
    <property type="evidence" value="ECO:0007669"/>
    <property type="project" value="InterPro"/>
</dbReference>
<dbReference type="Proteomes" id="UP000423756">
    <property type="component" value="Unassembled WGS sequence"/>
</dbReference>